<evidence type="ECO:0008006" key="3">
    <source>
        <dbReference type="Google" id="ProtNLM"/>
    </source>
</evidence>
<dbReference type="Proteomes" id="UP000006319">
    <property type="component" value="Unassembled WGS sequence"/>
</dbReference>
<dbReference type="GeneID" id="14695984"/>
<proteinExistence type="predicted"/>
<evidence type="ECO:0000313" key="2">
    <source>
        <dbReference type="Proteomes" id="UP000006319"/>
    </source>
</evidence>
<dbReference type="VEuPathDB" id="PlasmoDB:PCYB_001900"/>
<accession>K6VJ70</accession>
<keyword evidence="2" id="KW-1185">Reference proteome</keyword>
<dbReference type="RefSeq" id="XP_004227660.1">
    <property type="nucleotide sequence ID" value="XM_004227612.1"/>
</dbReference>
<evidence type="ECO:0000313" key="1">
    <source>
        <dbReference type="EMBL" id="GAB69442.1"/>
    </source>
</evidence>
<protein>
    <recommendedName>
        <fullName evidence="3">CYIR protein</fullName>
    </recommendedName>
</protein>
<dbReference type="PhylomeDB" id="K6VJ70"/>
<organism evidence="1 2">
    <name type="scientific">Plasmodium cynomolgi (strain B)</name>
    <dbReference type="NCBI Taxonomy" id="1120755"/>
    <lineage>
        <taxon>Eukaryota</taxon>
        <taxon>Sar</taxon>
        <taxon>Alveolata</taxon>
        <taxon>Apicomplexa</taxon>
        <taxon>Aconoidasida</taxon>
        <taxon>Haemosporida</taxon>
        <taxon>Plasmodiidae</taxon>
        <taxon>Plasmodium</taxon>
        <taxon>Plasmodium (Plasmodium)</taxon>
    </lineage>
</organism>
<dbReference type="EMBL" id="DF157163">
    <property type="protein sequence ID" value="GAB69442.1"/>
    <property type="molecule type" value="Genomic_DNA"/>
</dbReference>
<dbReference type="AlphaFoldDB" id="K6VJ70"/>
<dbReference type="InterPro" id="IPR008780">
    <property type="entry name" value="Plasmodium_Vir"/>
</dbReference>
<gene>
    <name evidence="1" type="ORF">PCYB_001900</name>
</gene>
<dbReference type="OrthoDB" id="382814at2759"/>
<dbReference type="Pfam" id="PF05795">
    <property type="entry name" value="Plasmodium_Vir"/>
    <property type="match status" value="1"/>
</dbReference>
<sequence length="271" mass="32086">MSEVTLETDLKKLAENNNFLNDVVIYKFYNELNTNYVNSEKYDACIIAIQNNINNISISSRKYCCIIDSILKNKDNILKSIEEDKMKDNFCLYLNYWVFDKFKDQKIRYEIIKYVYSAEDTMNESNLNSNSKCLNKTFNVDEKYFKNKKKLFEFLEAFDIINKKLKETGNSKKNEYCNYLQSIFSLYYVMKQESTCNNSSIYKEEIDKFGITINDEVFSLIKEKCPGSNIEFLYTTNRDKEISNRQEPGVSRLENNDTHFTKEMVNIPKIL</sequence>
<name>K6VJ70_PLACD</name>
<dbReference type="KEGG" id="pcy:PCYB_001900"/>
<reference evidence="1 2" key="1">
    <citation type="journal article" date="2012" name="Nat. Genet.">
        <title>Plasmodium cynomolgi genome sequences provide insight into Plasmodium vivax and the monkey malaria clade.</title>
        <authorList>
            <person name="Tachibana S."/>
            <person name="Sullivan S.A."/>
            <person name="Kawai S."/>
            <person name="Nakamura S."/>
            <person name="Kim H.R."/>
            <person name="Goto N."/>
            <person name="Arisue N."/>
            <person name="Palacpac N.M.Q."/>
            <person name="Honma H."/>
            <person name="Yagi M."/>
            <person name="Tougan T."/>
            <person name="Katakai Y."/>
            <person name="Kaneko O."/>
            <person name="Mita T."/>
            <person name="Kita K."/>
            <person name="Yasutomi Y."/>
            <person name="Sutton P.L."/>
            <person name="Shakhbatyan R."/>
            <person name="Horii T."/>
            <person name="Yasunaga T."/>
            <person name="Barnwell J.W."/>
            <person name="Escalante A.A."/>
            <person name="Carlton J.M."/>
            <person name="Tanabe K."/>
        </authorList>
    </citation>
    <scope>NUCLEOTIDE SEQUENCE [LARGE SCALE GENOMIC DNA]</scope>
    <source>
        <strain evidence="1 2">B</strain>
    </source>
</reference>